<feature type="region of interest" description="Disordered" evidence="2">
    <location>
        <begin position="1"/>
        <end position="24"/>
    </location>
</feature>
<dbReference type="InterPro" id="IPR011009">
    <property type="entry name" value="Kinase-like_dom_sf"/>
</dbReference>
<evidence type="ECO:0000256" key="1">
    <source>
        <dbReference type="SAM" id="Coils"/>
    </source>
</evidence>
<gene>
    <name evidence="4" type="ORF">KC19_1G174800</name>
</gene>
<dbReference type="EMBL" id="CM026421">
    <property type="protein sequence ID" value="KAG0591420.1"/>
    <property type="molecule type" value="Genomic_DNA"/>
</dbReference>
<evidence type="ECO:0000313" key="5">
    <source>
        <dbReference type="Proteomes" id="UP000822688"/>
    </source>
</evidence>
<evidence type="ECO:0000259" key="3">
    <source>
        <dbReference type="PROSITE" id="PS50011"/>
    </source>
</evidence>
<name>A0A8T0J665_CERPU</name>
<feature type="coiled-coil region" evidence="1">
    <location>
        <begin position="44"/>
        <end position="129"/>
    </location>
</feature>
<dbReference type="GO" id="GO:0004672">
    <property type="term" value="F:protein kinase activity"/>
    <property type="evidence" value="ECO:0007669"/>
    <property type="project" value="InterPro"/>
</dbReference>
<keyword evidence="5" id="KW-1185">Reference proteome</keyword>
<dbReference type="PANTHER" id="PTHR24347">
    <property type="entry name" value="SERINE/THREONINE-PROTEIN KINASE"/>
    <property type="match status" value="1"/>
</dbReference>
<dbReference type="SUPFAM" id="SSF56112">
    <property type="entry name" value="Protein kinase-like (PK-like)"/>
    <property type="match status" value="1"/>
</dbReference>
<accession>A0A8T0J665</accession>
<dbReference type="Gene3D" id="1.10.510.10">
    <property type="entry name" value="Transferase(Phosphotransferase) domain 1"/>
    <property type="match status" value="1"/>
</dbReference>
<sequence length="608" mass="69791">MVTMAPEMAQDRAPKRARGEPVQDGVIEGITRKEDEIKGVGEEIRRKDDEIRSKDDEIRRIEEKIDEMEKKIDEEIGPEQRKALEARLDFRRLLIRSLGEDKNRLGEDKNRLREDINRLREDINRLRESPVDKSRQWSEVMLLEVDKSRQWSEVMLLEELPALPKNAKELRSILFPTQTGKLPVIAQVFNRWKVINPFVADNFIVLADGSKFCVQVSAMLDDEVFVDSEVDVYMRKFFRQLDGVSSHAFKPKVLLNLAETSYSVTGSTLRPDTMVVASNCTFLVGEDKKSILRHALLDVMGKVQPISQVFYGPVRFMLGYVAAGKEFQWLYISNDKQVNRISPLLDLSLPEDRCKFLLSLGHVYKLIKVMAQSVPDLPGRRAMFEREENSNGDRILHWSHDSVWKVILDFTKHCKASKGSSIETIKQAYYSANKCKFLAHARTDPKVGRNGQYSVEISPLGCNVELKNERDGKLFARDVCEALSVLHKEGLVHRDVRLPNIVKVLEPDGKGYFMLIDFETVANADYILPEEFDYFRFWTSDTLEGSQYTPRSDMHHLGKILHDSIGHLATTPDAQEFIKDLIEKKLDAETALRHRWLTSSVERVVPAT</sequence>
<proteinExistence type="predicted"/>
<dbReference type="GO" id="GO:0005524">
    <property type="term" value="F:ATP binding"/>
    <property type="evidence" value="ECO:0007669"/>
    <property type="project" value="InterPro"/>
</dbReference>
<reference evidence="4" key="1">
    <citation type="submission" date="2020-06" db="EMBL/GenBank/DDBJ databases">
        <title>WGS assembly of Ceratodon purpureus strain R40.</title>
        <authorList>
            <person name="Carey S.B."/>
            <person name="Jenkins J."/>
            <person name="Shu S."/>
            <person name="Lovell J.T."/>
            <person name="Sreedasyam A."/>
            <person name="Maumus F."/>
            <person name="Tiley G.P."/>
            <person name="Fernandez-Pozo N."/>
            <person name="Barry K."/>
            <person name="Chen C."/>
            <person name="Wang M."/>
            <person name="Lipzen A."/>
            <person name="Daum C."/>
            <person name="Saski C.A."/>
            <person name="Payton A.C."/>
            <person name="Mcbreen J.C."/>
            <person name="Conrad R.E."/>
            <person name="Kollar L.M."/>
            <person name="Olsson S."/>
            <person name="Huttunen S."/>
            <person name="Landis J.B."/>
            <person name="Wickett N.J."/>
            <person name="Johnson M.G."/>
            <person name="Rensing S.A."/>
            <person name="Grimwood J."/>
            <person name="Schmutz J."/>
            <person name="Mcdaniel S.F."/>
        </authorList>
    </citation>
    <scope>NUCLEOTIDE SEQUENCE</scope>
    <source>
        <strain evidence="4">R40</strain>
    </source>
</reference>
<dbReference type="InterPro" id="IPR000719">
    <property type="entry name" value="Prot_kinase_dom"/>
</dbReference>
<protein>
    <recommendedName>
        <fullName evidence="3">Protein kinase domain-containing protein</fullName>
    </recommendedName>
</protein>
<evidence type="ECO:0000256" key="2">
    <source>
        <dbReference type="SAM" id="MobiDB-lite"/>
    </source>
</evidence>
<dbReference type="AlphaFoldDB" id="A0A8T0J665"/>
<feature type="compositionally biased region" description="Basic and acidic residues" evidence="2">
    <location>
        <begin position="9"/>
        <end position="21"/>
    </location>
</feature>
<comment type="caution">
    <text evidence="4">The sequence shown here is derived from an EMBL/GenBank/DDBJ whole genome shotgun (WGS) entry which is preliminary data.</text>
</comment>
<dbReference type="PROSITE" id="PS50011">
    <property type="entry name" value="PROTEIN_KINASE_DOM"/>
    <property type="match status" value="1"/>
</dbReference>
<evidence type="ECO:0000313" key="4">
    <source>
        <dbReference type="EMBL" id="KAG0591420.1"/>
    </source>
</evidence>
<dbReference type="Pfam" id="PF00069">
    <property type="entry name" value="Pkinase"/>
    <property type="match status" value="1"/>
</dbReference>
<keyword evidence="1" id="KW-0175">Coiled coil</keyword>
<feature type="domain" description="Protein kinase" evidence="3">
    <location>
        <begin position="316"/>
        <end position="608"/>
    </location>
</feature>
<organism evidence="4 5">
    <name type="scientific">Ceratodon purpureus</name>
    <name type="common">Fire moss</name>
    <name type="synonym">Dicranum purpureum</name>
    <dbReference type="NCBI Taxonomy" id="3225"/>
    <lineage>
        <taxon>Eukaryota</taxon>
        <taxon>Viridiplantae</taxon>
        <taxon>Streptophyta</taxon>
        <taxon>Embryophyta</taxon>
        <taxon>Bryophyta</taxon>
        <taxon>Bryophytina</taxon>
        <taxon>Bryopsida</taxon>
        <taxon>Dicranidae</taxon>
        <taxon>Pseudoditrichales</taxon>
        <taxon>Ditrichaceae</taxon>
        <taxon>Ceratodon</taxon>
    </lineage>
</organism>
<dbReference type="Proteomes" id="UP000822688">
    <property type="component" value="Chromosome 1"/>
</dbReference>